<evidence type="ECO:0000313" key="2">
    <source>
        <dbReference type="EMBL" id="CAF3012083.1"/>
    </source>
</evidence>
<feature type="region of interest" description="Disordered" evidence="1">
    <location>
        <begin position="121"/>
        <end position="179"/>
    </location>
</feature>
<sequence length="237" mass="26028">MMATNLEIGDPENSHHHHHSSDNDSIHVVKIVNAKKASKIQDKPSAIQNVMDFSNNNRNLDRYSFTCWKCGIGFNVCCDFESHNRAMHPMSEDPNCSSTAEGPSVAKQISSHCTNPVLVKPSTQEQIKPPLKASSPVTNKPCSNKELMNIPPRLDMTVLPTDRNSPSSEPAKPPSSPRITLKQIQSSPSLMGPCNLIASAQHILMNKAHDQLDHQTHSPLLAHASLPKEFLPLGNRA</sequence>
<accession>A0A7R8HCC1</accession>
<dbReference type="InterPro" id="IPR013087">
    <property type="entry name" value="Znf_C2H2_type"/>
</dbReference>
<evidence type="ECO:0000313" key="3">
    <source>
        <dbReference type="Proteomes" id="UP000675881"/>
    </source>
</evidence>
<dbReference type="Proteomes" id="UP000675881">
    <property type="component" value="Chromosome 8"/>
</dbReference>
<dbReference type="PROSITE" id="PS00028">
    <property type="entry name" value="ZINC_FINGER_C2H2_1"/>
    <property type="match status" value="1"/>
</dbReference>
<proteinExistence type="predicted"/>
<dbReference type="PROSITE" id="PS50157">
    <property type="entry name" value="ZINC_FINGER_C2H2_2"/>
    <property type="match status" value="1"/>
</dbReference>
<protein>
    <submittedName>
        <fullName evidence="2">(salmon louse) hypothetical protein</fullName>
    </submittedName>
</protein>
<reference evidence="2" key="1">
    <citation type="submission" date="2021-02" db="EMBL/GenBank/DDBJ databases">
        <authorList>
            <person name="Bekaert M."/>
        </authorList>
    </citation>
    <scope>NUCLEOTIDE SEQUENCE</scope>
    <source>
        <strain evidence="2">IoA-00</strain>
    </source>
</reference>
<gene>
    <name evidence="2" type="ORF">LSAA_13905</name>
</gene>
<organism evidence="2 3">
    <name type="scientific">Lepeophtheirus salmonis</name>
    <name type="common">Salmon louse</name>
    <name type="synonym">Caligus salmonis</name>
    <dbReference type="NCBI Taxonomy" id="72036"/>
    <lineage>
        <taxon>Eukaryota</taxon>
        <taxon>Metazoa</taxon>
        <taxon>Ecdysozoa</taxon>
        <taxon>Arthropoda</taxon>
        <taxon>Crustacea</taxon>
        <taxon>Multicrustacea</taxon>
        <taxon>Hexanauplia</taxon>
        <taxon>Copepoda</taxon>
        <taxon>Siphonostomatoida</taxon>
        <taxon>Caligidae</taxon>
        <taxon>Lepeophtheirus</taxon>
    </lineage>
</organism>
<keyword evidence="3" id="KW-1185">Reference proteome</keyword>
<dbReference type="EMBL" id="HG994587">
    <property type="protein sequence ID" value="CAF3012083.1"/>
    <property type="molecule type" value="Genomic_DNA"/>
</dbReference>
<evidence type="ECO:0000256" key="1">
    <source>
        <dbReference type="SAM" id="MobiDB-lite"/>
    </source>
</evidence>
<name>A0A7R8HCC1_LEPSM</name>
<feature type="region of interest" description="Disordered" evidence="1">
    <location>
        <begin position="1"/>
        <end position="24"/>
    </location>
</feature>
<dbReference type="AlphaFoldDB" id="A0A7R8HCC1"/>